<dbReference type="SUPFAM" id="SSF47413">
    <property type="entry name" value="lambda repressor-like DNA-binding domains"/>
    <property type="match status" value="1"/>
</dbReference>
<dbReference type="eggNOG" id="COG1974">
    <property type="taxonomic scope" value="Bacteria"/>
</dbReference>
<evidence type="ECO:0000313" key="3">
    <source>
        <dbReference type="Proteomes" id="UP000001062"/>
    </source>
</evidence>
<feature type="domain" description="HTH cro/C1-type" evidence="1">
    <location>
        <begin position="7"/>
        <end position="60"/>
    </location>
</feature>
<dbReference type="PATRIC" id="fig|717774.3.peg.1872"/>
<dbReference type="AlphaFoldDB" id="F2K1E0"/>
<dbReference type="PANTHER" id="PTHR33516:SF2">
    <property type="entry name" value="LEXA REPRESSOR-RELATED"/>
    <property type="match status" value="1"/>
</dbReference>
<dbReference type="PANTHER" id="PTHR33516">
    <property type="entry name" value="LEXA REPRESSOR"/>
    <property type="match status" value="1"/>
</dbReference>
<dbReference type="Proteomes" id="UP000001062">
    <property type="component" value="Chromosome"/>
</dbReference>
<dbReference type="InterPro" id="IPR039418">
    <property type="entry name" value="LexA-like"/>
</dbReference>
<dbReference type="Gene3D" id="2.10.109.10">
    <property type="entry name" value="Umud Fragment, subunit A"/>
    <property type="match status" value="1"/>
</dbReference>
<evidence type="ECO:0000313" key="2">
    <source>
        <dbReference type="EMBL" id="ADZ91071.1"/>
    </source>
</evidence>
<proteinExistence type="predicted"/>
<dbReference type="Pfam" id="PF01381">
    <property type="entry name" value="HTH_3"/>
    <property type="match status" value="1"/>
</dbReference>
<dbReference type="PROSITE" id="PS50943">
    <property type="entry name" value="HTH_CROC1"/>
    <property type="match status" value="1"/>
</dbReference>
<dbReference type="Gene3D" id="1.10.260.40">
    <property type="entry name" value="lambda repressor-like DNA-binding domains"/>
    <property type="match status" value="1"/>
</dbReference>
<dbReference type="EMBL" id="CP002583">
    <property type="protein sequence ID" value="ADZ91071.1"/>
    <property type="molecule type" value="Genomic_DNA"/>
</dbReference>
<dbReference type="OrthoDB" id="9791537at2"/>
<keyword evidence="3" id="KW-1185">Reference proteome</keyword>
<protein>
    <submittedName>
        <fullName evidence="2">Phage repressor like transcriptional regulator, XRE family</fullName>
    </submittedName>
</protein>
<dbReference type="InterPro" id="IPR010982">
    <property type="entry name" value="Lambda_DNA-bd_dom_sf"/>
</dbReference>
<gene>
    <name evidence="2" type="ordered locus">Marme_1815</name>
</gene>
<dbReference type="CDD" id="cd00093">
    <property type="entry name" value="HTH_XRE"/>
    <property type="match status" value="1"/>
</dbReference>
<dbReference type="STRING" id="717774.Marme_1815"/>
<dbReference type="RefSeq" id="WP_013660976.1">
    <property type="nucleotide sequence ID" value="NC_015276.1"/>
</dbReference>
<dbReference type="KEGG" id="mme:Marme_1815"/>
<name>F2K1E0_MARM1</name>
<dbReference type="SUPFAM" id="SSF51306">
    <property type="entry name" value="LexA/Signal peptidase"/>
    <property type="match status" value="1"/>
</dbReference>
<organism evidence="2 3">
    <name type="scientific">Marinomonas mediterranea (strain ATCC 700492 / JCM 21426 / NBRC 103028 / MMB-1)</name>
    <dbReference type="NCBI Taxonomy" id="717774"/>
    <lineage>
        <taxon>Bacteria</taxon>
        <taxon>Pseudomonadati</taxon>
        <taxon>Pseudomonadota</taxon>
        <taxon>Gammaproteobacteria</taxon>
        <taxon>Oceanospirillales</taxon>
        <taxon>Oceanospirillaceae</taxon>
        <taxon>Marinomonas</taxon>
    </lineage>
</organism>
<evidence type="ECO:0000259" key="1">
    <source>
        <dbReference type="PROSITE" id="PS50943"/>
    </source>
</evidence>
<dbReference type="Pfam" id="PF00717">
    <property type="entry name" value="Peptidase_S24"/>
    <property type="match status" value="1"/>
</dbReference>
<dbReference type="InterPro" id="IPR001387">
    <property type="entry name" value="Cro/C1-type_HTH"/>
</dbReference>
<dbReference type="InterPro" id="IPR015927">
    <property type="entry name" value="Peptidase_S24_S26A/B/C"/>
</dbReference>
<sequence length="216" mass="23585">MNIAERVKTQRIHLGLTQTELANKVGISQQSLQKIEDARTSNPRKLLALAKALECTPEWLQFGIEGVSSGEAESNVEAAPFKAPSKKLPVVSHVQAGAWSEAIDYRSLADDIEWEESPFSASDNAFWLKVVGDSMTSPVGTSIPEGHLILVDPDIPADNGSLVVAKLDGTDEVTFKKLYIDAGQKYLKPLNPNYRPFEINGNCRIVGVVKEAKVKL</sequence>
<dbReference type="InterPro" id="IPR050077">
    <property type="entry name" value="LexA_repressor"/>
</dbReference>
<dbReference type="CDD" id="cd06529">
    <property type="entry name" value="S24_LexA-like"/>
    <property type="match status" value="1"/>
</dbReference>
<dbReference type="HOGENOM" id="CLU_066192_1_3_6"/>
<reference evidence="2 3" key="1">
    <citation type="journal article" date="2012" name="Stand. Genomic Sci.">
        <title>Complete genome sequence of the melanogenic marine bacterium Marinomonas mediterranea type strain (MMB-1(T)).</title>
        <authorList>
            <person name="Lucas-Elio P."/>
            <person name="Goodwin L."/>
            <person name="Woyke T."/>
            <person name="Pitluck S."/>
            <person name="Nolan M."/>
            <person name="Kyrpides N.C."/>
            <person name="Detter J.C."/>
            <person name="Copeland A."/>
            <person name="Teshima H."/>
            <person name="Bruce D."/>
            <person name="Detter C."/>
            <person name="Tapia R."/>
            <person name="Han S."/>
            <person name="Land M.L."/>
            <person name="Ivanova N."/>
            <person name="Mikhailova N."/>
            <person name="Johnston A.W."/>
            <person name="Sanchez-Amat A."/>
        </authorList>
    </citation>
    <scope>NUCLEOTIDE SEQUENCE [LARGE SCALE GENOMIC DNA]</scope>
    <source>
        <strain evidence="3">ATCC 700492 / JCM 21426 / NBRC 103028 / MMB-1</strain>
    </source>
</reference>
<dbReference type="InterPro" id="IPR036286">
    <property type="entry name" value="LexA/Signal_pep-like_sf"/>
</dbReference>
<dbReference type="SMART" id="SM00530">
    <property type="entry name" value="HTH_XRE"/>
    <property type="match status" value="1"/>
</dbReference>
<dbReference type="GO" id="GO:0003677">
    <property type="term" value="F:DNA binding"/>
    <property type="evidence" value="ECO:0007669"/>
    <property type="project" value="InterPro"/>
</dbReference>
<accession>F2K1E0</accession>